<name>A0ABR8CVF9_9NOST</name>
<dbReference type="RefSeq" id="WP_190408191.1">
    <property type="nucleotide sequence ID" value="NZ_JACJRF010000029.1"/>
</dbReference>
<dbReference type="SUPFAM" id="SSF51120">
    <property type="entry name" value="beta-Roll"/>
    <property type="match status" value="1"/>
</dbReference>
<dbReference type="InterPro" id="IPR011049">
    <property type="entry name" value="Serralysin-like_metalloprot_C"/>
</dbReference>
<dbReference type="Proteomes" id="UP000607281">
    <property type="component" value="Unassembled WGS sequence"/>
</dbReference>
<evidence type="ECO:0000313" key="2">
    <source>
        <dbReference type="Proteomes" id="UP000607281"/>
    </source>
</evidence>
<dbReference type="EMBL" id="JACJRF010000029">
    <property type="protein sequence ID" value="MBD2345765.1"/>
    <property type="molecule type" value="Genomic_DNA"/>
</dbReference>
<comment type="caution">
    <text evidence="1">The sequence shown here is derived from an EMBL/GenBank/DDBJ whole genome shotgun (WGS) entry which is preliminary data.</text>
</comment>
<evidence type="ECO:0000313" key="1">
    <source>
        <dbReference type="EMBL" id="MBD2345765.1"/>
    </source>
</evidence>
<reference evidence="1 2" key="1">
    <citation type="journal article" date="2020" name="ISME J.">
        <title>Comparative genomics reveals insights into cyanobacterial evolution and habitat adaptation.</title>
        <authorList>
            <person name="Chen M.Y."/>
            <person name="Teng W.K."/>
            <person name="Zhao L."/>
            <person name="Hu C.X."/>
            <person name="Zhou Y.K."/>
            <person name="Han B.P."/>
            <person name="Song L.R."/>
            <person name="Shu W.S."/>
        </authorList>
    </citation>
    <scope>NUCLEOTIDE SEQUENCE [LARGE SCALE GENOMIC DNA]</scope>
    <source>
        <strain evidence="1 2">FACHB-260</strain>
    </source>
</reference>
<organism evidence="1 2">
    <name type="scientific">Anabaena subtropica FACHB-260</name>
    <dbReference type="NCBI Taxonomy" id="2692884"/>
    <lineage>
        <taxon>Bacteria</taxon>
        <taxon>Bacillati</taxon>
        <taxon>Cyanobacteriota</taxon>
        <taxon>Cyanophyceae</taxon>
        <taxon>Nostocales</taxon>
        <taxon>Nostocaceae</taxon>
        <taxon>Anabaena</taxon>
    </lineage>
</organism>
<keyword evidence="2" id="KW-1185">Reference proteome</keyword>
<dbReference type="Gene3D" id="2.150.10.10">
    <property type="entry name" value="Serralysin-like metalloprotease, C-terminal"/>
    <property type="match status" value="1"/>
</dbReference>
<sequence>MCDRLFGGDGNDVIADPDGIFAAHGGLGNDTITITFAPSWDNNTNPNDAPRSDGKITGGYGDDIITVTMNNPRFFINLKSDEPISNDPRDGNDVYISEFGLSDGVYNLTPTCSDSVRVRQQQAMGYAPPEAIALSIFKL</sequence>
<protein>
    <submittedName>
        <fullName evidence="1">Uncharacterized protein</fullName>
    </submittedName>
</protein>
<accession>A0ABR8CVF9</accession>
<proteinExistence type="predicted"/>
<dbReference type="PRINTS" id="PR00313">
    <property type="entry name" value="CABNDNGRPT"/>
</dbReference>
<gene>
    <name evidence="1" type="ORF">H6G18_16635</name>
</gene>